<dbReference type="GO" id="GO:0004842">
    <property type="term" value="F:ubiquitin-protein transferase activity"/>
    <property type="evidence" value="ECO:0007669"/>
    <property type="project" value="InterPro"/>
</dbReference>
<proteinExistence type="predicted"/>
<reference evidence="1" key="2">
    <citation type="submission" date="2025-09" db="UniProtKB">
        <authorList>
            <consortium name="Ensembl"/>
        </authorList>
    </citation>
    <scope>IDENTIFICATION</scope>
</reference>
<organism evidence="1 2">
    <name type="scientific">Spermophilus dauricus</name>
    <name type="common">Daurian ground squirrel</name>
    <dbReference type="NCBI Taxonomy" id="99837"/>
    <lineage>
        <taxon>Eukaryota</taxon>
        <taxon>Metazoa</taxon>
        <taxon>Chordata</taxon>
        <taxon>Craniata</taxon>
        <taxon>Vertebrata</taxon>
        <taxon>Euteleostomi</taxon>
        <taxon>Mammalia</taxon>
        <taxon>Eutheria</taxon>
        <taxon>Euarchontoglires</taxon>
        <taxon>Glires</taxon>
        <taxon>Rodentia</taxon>
        <taxon>Sciuromorpha</taxon>
        <taxon>Sciuridae</taxon>
        <taxon>Xerinae</taxon>
        <taxon>Marmotini</taxon>
        <taxon>Spermophilus</taxon>
    </lineage>
</organism>
<reference evidence="1" key="1">
    <citation type="submission" date="2025-08" db="UniProtKB">
        <authorList>
            <consortium name="Ensembl"/>
        </authorList>
    </citation>
    <scope>IDENTIFICATION</scope>
</reference>
<dbReference type="GO" id="GO:2000051">
    <property type="term" value="P:negative regulation of non-canonical Wnt signaling pathway"/>
    <property type="evidence" value="ECO:0007669"/>
    <property type="project" value="TreeGrafter"/>
</dbReference>
<dbReference type="GO" id="GO:0002040">
    <property type="term" value="P:sprouting angiogenesis"/>
    <property type="evidence" value="ECO:0007669"/>
    <property type="project" value="TreeGrafter"/>
</dbReference>
<protein>
    <submittedName>
        <fullName evidence="1">Uncharacterized protein</fullName>
    </submittedName>
</protein>
<dbReference type="AlphaFoldDB" id="A0A8C9PUA8"/>
<dbReference type="Proteomes" id="UP000694422">
    <property type="component" value="Unplaced"/>
</dbReference>
<dbReference type="GO" id="GO:0016887">
    <property type="term" value="F:ATP hydrolysis activity"/>
    <property type="evidence" value="ECO:0007669"/>
    <property type="project" value="InterPro"/>
</dbReference>
<dbReference type="GO" id="GO:0005730">
    <property type="term" value="C:nucleolus"/>
    <property type="evidence" value="ECO:0007669"/>
    <property type="project" value="TreeGrafter"/>
</dbReference>
<keyword evidence="2" id="KW-1185">Reference proteome</keyword>
<dbReference type="Ensembl" id="ENSSDAT00000017808.1">
    <property type="protein sequence ID" value="ENSSDAP00000015688.1"/>
    <property type="gene ID" value="ENSSDAG00000014166.1"/>
</dbReference>
<evidence type="ECO:0000313" key="1">
    <source>
        <dbReference type="Ensembl" id="ENSSDAP00000015688.1"/>
    </source>
</evidence>
<dbReference type="GO" id="GO:0016020">
    <property type="term" value="C:membrane"/>
    <property type="evidence" value="ECO:0007669"/>
    <property type="project" value="TreeGrafter"/>
</dbReference>
<name>A0A8C9PUA8_SPEDA</name>
<dbReference type="PANTHER" id="PTHR22605">
    <property type="entry name" value="RZ-TYPE DOMAIN-CONTAINING PROTEIN"/>
    <property type="match status" value="1"/>
</dbReference>
<dbReference type="GO" id="GO:0005829">
    <property type="term" value="C:cytosol"/>
    <property type="evidence" value="ECO:0007669"/>
    <property type="project" value="TreeGrafter"/>
</dbReference>
<accession>A0A8C9PUA8</accession>
<evidence type="ECO:0000313" key="2">
    <source>
        <dbReference type="Proteomes" id="UP000694422"/>
    </source>
</evidence>
<dbReference type="PANTHER" id="PTHR22605:SF16">
    <property type="entry name" value="E3 UBIQUITIN-PROTEIN LIGASE RNF213"/>
    <property type="match status" value="1"/>
</dbReference>
<dbReference type="InterPro" id="IPR031248">
    <property type="entry name" value="RNF213"/>
</dbReference>
<sequence length="292" mass="33569">SHGGVEKFSKENNSYSVHASEVTGMHMVSYKVEHDLTPLILSYCQYQVEQGGETLEEFDLKKIQQHIRSCFFQDKPQMTLKVGWALMLYSHVFFFFIAHNQSTLPNLAMGAIIGELQSSSDACEACQSQRSLWGFYAQMVGIQISICMWFVQEILQMGIQTTPVLKALSRCQLKHAIALWQFLSACNSEQLFSRYKADISRESAKLLSTSLYYTDLDAFFMELHEMMVLKVRNTHTQDSFNPEWSLRDILVSYTETKKSKVFPEVESQFPEEILLPSCVFVWKVKTTGKQDL</sequence>
<dbReference type="GO" id="GO:0006511">
    <property type="term" value="P:ubiquitin-dependent protein catabolic process"/>
    <property type="evidence" value="ECO:0007669"/>
    <property type="project" value="TreeGrafter"/>
</dbReference>